<keyword evidence="1" id="KW-0732">Signal</keyword>
<accession>A0A940DH60</accession>
<evidence type="ECO:0000313" key="2">
    <source>
        <dbReference type="EMBL" id="MBO8407591.1"/>
    </source>
</evidence>
<feature type="signal peptide" evidence="1">
    <location>
        <begin position="1"/>
        <end position="20"/>
    </location>
</feature>
<sequence length="307" mass="33812">MSRFVLTTVFAGLFVFGASAATEDIVYDNFQTIYTETPVQSYYAYPDDPNFIPETEFMNRADSLDYDLNIEEARQIESTMHPGVMFADRPMIICRNFGCTRLNDRITRTFLFNSLANMFMMNTHSRVYICEADPFSRDCLQSGISFPVRSGIANALVKIPKATISQVNVSTGLSRATVGITYEFLVNGIARVCEPTVMDIVIPVNSQATLSNREFACNMTSDGLSNVSLLVNIDYIDLDYGILGGYYSLGMQGPTTGGGTGYALFKTEFTTGGMQFRASVVEEEGLAGANSMMTIQPGEYAVEPLNK</sequence>
<evidence type="ECO:0000256" key="1">
    <source>
        <dbReference type="SAM" id="SignalP"/>
    </source>
</evidence>
<proteinExistence type="predicted"/>
<dbReference type="Proteomes" id="UP000721442">
    <property type="component" value="Unassembled WGS sequence"/>
</dbReference>
<protein>
    <submittedName>
        <fullName evidence="2">Uncharacterized protein</fullName>
    </submittedName>
</protein>
<organism evidence="2 3">
    <name type="scientific">Candidatus Enterousia excrementavium</name>
    <dbReference type="NCBI Taxonomy" id="2840789"/>
    <lineage>
        <taxon>Bacteria</taxon>
        <taxon>Pseudomonadati</taxon>
        <taxon>Pseudomonadota</taxon>
        <taxon>Alphaproteobacteria</taxon>
        <taxon>Candidatus Enterousia</taxon>
    </lineage>
</organism>
<feature type="chain" id="PRO_5037828141" evidence="1">
    <location>
        <begin position="21"/>
        <end position="307"/>
    </location>
</feature>
<dbReference type="AlphaFoldDB" id="A0A940DH60"/>
<reference evidence="2" key="1">
    <citation type="submission" date="2020-10" db="EMBL/GenBank/DDBJ databases">
        <authorList>
            <person name="Gilroy R."/>
        </authorList>
    </citation>
    <scope>NUCLEOTIDE SEQUENCE</scope>
    <source>
        <strain evidence="2">B1-16210</strain>
    </source>
</reference>
<comment type="caution">
    <text evidence="2">The sequence shown here is derived from an EMBL/GenBank/DDBJ whole genome shotgun (WGS) entry which is preliminary data.</text>
</comment>
<gene>
    <name evidence="2" type="ORF">IAC77_03995</name>
</gene>
<dbReference type="EMBL" id="JADINE010000049">
    <property type="protein sequence ID" value="MBO8407591.1"/>
    <property type="molecule type" value="Genomic_DNA"/>
</dbReference>
<reference evidence="2" key="2">
    <citation type="journal article" date="2021" name="PeerJ">
        <title>Extensive microbial diversity within the chicken gut microbiome revealed by metagenomics and culture.</title>
        <authorList>
            <person name="Gilroy R."/>
            <person name="Ravi A."/>
            <person name="Getino M."/>
            <person name="Pursley I."/>
            <person name="Horton D.L."/>
            <person name="Alikhan N.F."/>
            <person name="Baker D."/>
            <person name="Gharbi K."/>
            <person name="Hall N."/>
            <person name="Watson M."/>
            <person name="Adriaenssens E.M."/>
            <person name="Foster-Nyarko E."/>
            <person name="Jarju S."/>
            <person name="Secka A."/>
            <person name="Antonio M."/>
            <person name="Oren A."/>
            <person name="Chaudhuri R.R."/>
            <person name="La Ragione R."/>
            <person name="Hildebrand F."/>
            <person name="Pallen M.J."/>
        </authorList>
    </citation>
    <scope>NUCLEOTIDE SEQUENCE</scope>
    <source>
        <strain evidence="2">B1-16210</strain>
    </source>
</reference>
<name>A0A940DH60_9PROT</name>
<evidence type="ECO:0000313" key="3">
    <source>
        <dbReference type="Proteomes" id="UP000721442"/>
    </source>
</evidence>